<dbReference type="CDD" id="cd01650">
    <property type="entry name" value="RT_nLTR_like"/>
    <property type="match status" value="1"/>
</dbReference>
<gene>
    <name evidence="2" type="ORF">g.10563</name>
</gene>
<dbReference type="Gene3D" id="3.60.10.10">
    <property type="entry name" value="Endonuclease/exonuclease/phosphatase"/>
    <property type="match status" value="1"/>
</dbReference>
<dbReference type="GO" id="GO:0071897">
    <property type="term" value="P:DNA biosynthetic process"/>
    <property type="evidence" value="ECO:0007669"/>
    <property type="project" value="UniProtKB-ARBA"/>
</dbReference>
<sequence>CETVLFEIKLKKQNLQILGVYRPPSAKLEDAIDIMTEQLNTALHSHKQIVLMGDINVDNLVISNNNTILEDFLTSYDVVRLPLPPTRITPESATSIDWICTNVNPKLIKTSVILSGLSDHSAQVATLNLLKPHPEELKEEKRIINNRTMDLFKDSLQLQNWFTVLTTENITEAYSNFNRIIQLTLDETCPMKLIKRKQHKTKQCWDKECTRLKSTYITALENELRTGRAEDKAITAIRKKEYDQRLKSLRREHTTAYINRSANKSKALWQVINNEKRKNPTNKTPDQLHFQGETINNPEEIANCFNNFFSTIADRTLKTNNPYPPTIQHAAPVSTTNSLQFHIATEEEITNAINSLKPKTSTGIDGISAKLLKHCKEELTTPLTDLINKSLEQGNFPNQLKTSKVYPKFKSGPLNETGSYRPISLISTFGKIIEKIVLKRLLSYLEQHNLLTSRQHGFLKGRSTTTALVQLIEHIIDQLENGSIASTLFLDFSKAFDCLNHDQLLLKLSNMGVRGKEADWFRSYLKDRKQLVEINYTEKNTIRKAHSETTEICRGVPQGSVLGPVLFLLLTNDLPTKLRDLCHTVMYADDTVLTVADKEIETAGRNTHSLFEQTKQYCTANDLVLNENKTIQIIFSTRDPTQNIALPGLENKTETKYLGITLDSKLTWKPHIDILCKKLSSGTYVIRRIMQIGGLDSAKIAYSALFESHLRYGIETWGGTTANNLERVLKQQKRAIRCLAGIKQQE</sequence>
<dbReference type="InterPro" id="IPR000477">
    <property type="entry name" value="RT_dom"/>
</dbReference>
<dbReference type="GO" id="GO:0003824">
    <property type="term" value="F:catalytic activity"/>
    <property type="evidence" value="ECO:0007669"/>
    <property type="project" value="InterPro"/>
</dbReference>
<organism evidence="2">
    <name type="scientific">Homalodisca liturata</name>
    <dbReference type="NCBI Taxonomy" id="320908"/>
    <lineage>
        <taxon>Eukaryota</taxon>
        <taxon>Metazoa</taxon>
        <taxon>Ecdysozoa</taxon>
        <taxon>Arthropoda</taxon>
        <taxon>Hexapoda</taxon>
        <taxon>Insecta</taxon>
        <taxon>Pterygota</taxon>
        <taxon>Neoptera</taxon>
        <taxon>Paraneoptera</taxon>
        <taxon>Hemiptera</taxon>
        <taxon>Auchenorrhyncha</taxon>
        <taxon>Membracoidea</taxon>
        <taxon>Cicadellidae</taxon>
        <taxon>Cicadellinae</taxon>
        <taxon>Proconiini</taxon>
        <taxon>Homalodisca</taxon>
    </lineage>
</organism>
<dbReference type="InterPro" id="IPR043502">
    <property type="entry name" value="DNA/RNA_pol_sf"/>
</dbReference>
<dbReference type="InterPro" id="IPR036691">
    <property type="entry name" value="Endo/exonu/phosph_ase_sf"/>
</dbReference>
<feature type="non-terminal residue" evidence="2">
    <location>
        <position position="1"/>
    </location>
</feature>
<dbReference type="Pfam" id="PF00078">
    <property type="entry name" value="RVT_1"/>
    <property type="match status" value="1"/>
</dbReference>
<dbReference type="PANTHER" id="PTHR33332">
    <property type="entry name" value="REVERSE TRANSCRIPTASE DOMAIN-CONTAINING PROTEIN"/>
    <property type="match status" value="1"/>
</dbReference>
<proteinExistence type="predicted"/>
<evidence type="ECO:0000313" key="2">
    <source>
        <dbReference type="EMBL" id="JAS85277.1"/>
    </source>
</evidence>
<reference evidence="2" key="1">
    <citation type="submission" date="2015-11" db="EMBL/GenBank/DDBJ databases">
        <title>De novo transcriptome assembly of four potential Pierce s Disease insect vectors from Arizona vineyards.</title>
        <authorList>
            <person name="Tassone E.E."/>
        </authorList>
    </citation>
    <scope>NUCLEOTIDE SEQUENCE</scope>
</reference>
<dbReference type="Pfam" id="PF14529">
    <property type="entry name" value="Exo_endo_phos_2"/>
    <property type="match status" value="1"/>
</dbReference>
<dbReference type="AlphaFoldDB" id="A0A1B6IEE4"/>
<dbReference type="SUPFAM" id="SSF56219">
    <property type="entry name" value="DNase I-like"/>
    <property type="match status" value="1"/>
</dbReference>
<feature type="non-terminal residue" evidence="2">
    <location>
        <position position="746"/>
    </location>
</feature>
<dbReference type="InterPro" id="IPR005135">
    <property type="entry name" value="Endo/exonuclease/phosphatase"/>
</dbReference>
<accession>A0A1B6IEE4</accession>
<feature type="domain" description="Reverse transcriptase" evidence="1">
    <location>
        <begin position="389"/>
        <end position="662"/>
    </location>
</feature>
<name>A0A1B6IEE4_9HEMI</name>
<evidence type="ECO:0000259" key="1">
    <source>
        <dbReference type="PROSITE" id="PS50878"/>
    </source>
</evidence>
<dbReference type="EMBL" id="GECU01022429">
    <property type="protein sequence ID" value="JAS85277.1"/>
    <property type="molecule type" value="Transcribed_RNA"/>
</dbReference>
<protein>
    <recommendedName>
        <fullName evidence="1">Reverse transcriptase domain-containing protein</fullName>
    </recommendedName>
</protein>
<dbReference type="SUPFAM" id="SSF56672">
    <property type="entry name" value="DNA/RNA polymerases"/>
    <property type="match status" value="1"/>
</dbReference>
<dbReference type="PROSITE" id="PS50878">
    <property type="entry name" value="RT_POL"/>
    <property type="match status" value="1"/>
</dbReference>